<accession>A0AAW2ET62</accession>
<protein>
    <recommendedName>
        <fullName evidence="4">Transmembrane protein</fullName>
    </recommendedName>
</protein>
<dbReference type="Proteomes" id="UP001430953">
    <property type="component" value="Unassembled WGS sequence"/>
</dbReference>
<evidence type="ECO:0000313" key="2">
    <source>
        <dbReference type="EMBL" id="KAL0105983.1"/>
    </source>
</evidence>
<keyword evidence="1" id="KW-1133">Transmembrane helix</keyword>
<proteinExistence type="predicted"/>
<keyword evidence="1" id="KW-0812">Transmembrane</keyword>
<comment type="caution">
    <text evidence="2">The sequence shown here is derived from an EMBL/GenBank/DDBJ whole genome shotgun (WGS) entry which is preliminary data.</text>
</comment>
<organism evidence="2 3">
    <name type="scientific">Cardiocondyla obscurior</name>
    <dbReference type="NCBI Taxonomy" id="286306"/>
    <lineage>
        <taxon>Eukaryota</taxon>
        <taxon>Metazoa</taxon>
        <taxon>Ecdysozoa</taxon>
        <taxon>Arthropoda</taxon>
        <taxon>Hexapoda</taxon>
        <taxon>Insecta</taxon>
        <taxon>Pterygota</taxon>
        <taxon>Neoptera</taxon>
        <taxon>Endopterygota</taxon>
        <taxon>Hymenoptera</taxon>
        <taxon>Apocrita</taxon>
        <taxon>Aculeata</taxon>
        <taxon>Formicoidea</taxon>
        <taxon>Formicidae</taxon>
        <taxon>Myrmicinae</taxon>
        <taxon>Cardiocondyla</taxon>
    </lineage>
</organism>
<evidence type="ECO:0008006" key="4">
    <source>
        <dbReference type="Google" id="ProtNLM"/>
    </source>
</evidence>
<keyword evidence="3" id="KW-1185">Reference proteome</keyword>
<reference evidence="2 3" key="1">
    <citation type="submission" date="2023-03" db="EMBL/GenBank/DDBJ databases">
        <title>High recombination rates correlate with genetic variation in Cardiocondyla obscurior ants.</title>
        <authorList>
            <person name="Errbii M."/>
        </authorList>
    </citation>
    <scope>NUCLEOTIDE SEQUENCE [LARGE SCALE GENOMIC DNA]</scope>
    <source>
        <strain evidence="2">Alpha-2009</strain>
        <tissue evidence="2">Whole body</tissue>
    </source>
</reference>
<evidence type="ECO:0000313" key="3">
    <source>
        <dbReference type="Proteomes" id="UP001430953"/>
    </source>
</evidence>
<dbReference type="EMBL" id="JADYXP020000018">
    <property type="protein sequence ID" value="KAL0105983.1"/>
    <property type="molecule type" value="Genomic_DNA"/>
</dbReference>
<feature type="transmembrane region" description="Helical" evidence="1">
    <location>
        <begin position="95"/>
        <end position="112"/>
    </location>
</feature>
<sequence>MNNNRVSNNQTYNHTYVLIFSFNSICNVTLCQTKKHFLIKIPNYSLYKTNNFFSKIWSQARSRHFFNNNKNLSIIITYVNNVIIFVAQIKSVFYYFRLSIVTLHCTYILFVFKNCFISFLLNICYQTCILCTIIEDDIHKNMVRFLTYRKRSSLILSFLS</sequence>
<feature type="transmembrane region" description="Helical" evidence="1">
    <location>
        <begin position="71"/>
        <end position="89"/>
    </location>
</feature>
<gene>
    <name evidence="2" type="ORF">PUN28_016006</name>
</gene>
<name>A0AAW2ET62_9HYME</name>
<keyword evidence="1" id="KW-0472">Membrane</keyword>
<evidence type="ECO:0000256" key="1">
    <source>
        <dbReference type="SAM" id="Phobius"/>
    </source>
</evidence>
<dbReference type="AlphaFoldDB" id="A0AAW2ET62"/>